<comment type="caution">
    <text evidence="9">The sequence shown here is derived from an EMBL/GenBank/DDBJ whole genome shotgun (WGS) entry which is preliminary data.</text>
</comment>
<dbReference type="Gene3D" id="3.30.413.10">
    <property type="entry name" value="Sulfite Reductase Hemoprotein, domain 1"/>
    <property type="match status" value="2"/>
</dbReference>
<keyword evidence="6" id="KW-0411">Iron-sulfur</keyword>
<dbReference type="InterPro" id="IPR036136">
    <property type="entry name" value="Nit/Sulf_reduc_fer-like_dom_sf"/>
</dbReference>
<dbReference type="InterPro" id="IPR005117">
    <property type="entry name" value="NiRdtase/SiRdtase_haem-b_fer"/>
</dbReference>
<reference evidence="9" key="1">
    <citation type="submission" date="2021-01" db="EMBL/GenBank/DDBJ databases">
        <title>Whole genome shotgun sequence of Actinoplanes rishiriensis NBRC 108556.</title>
        <authorList>
            <person name="Komaki H."/>
            <person name="Tamura T."/>
        </authorList>
    </citation>
    <scope>NUCLEOTIDE SEQUENCE</scope>
    <source>
        <strain evidence="9">NBRC 108556</strain>
    </source>
</reference>
<dbReference type="GO" id="GO:0051539">
    <property type="term" value="F:4 iron, 4 sulfur cluster binding"/>
    <property type="evidence" value="ECO:0007669"/>
    <property type="project" value="UniProtKB-KW"/>
</dbReference>
<dbReference type="SUPFAM" id="SSF56014">
    <property type="entry name" value="Nitrite and sulphite reductase 4Fe-4S domain-like"/>
    <property type="match status" value="1"/>
</dbReference>
<keyword evidence="3" id="KW-0479">Metal-binding</keyword>
<evidence type="ECO:0000256" key="4">
    <source>
        <dbReference type="ARBA" id="ARBA00023002"/>
    </source>
</evidence>
<keyword evidence="1" id="KW-0004">4Fe-4S</keyword>
<keyword evidence="5" id="KW-0408">Iron</keyword>
<dbReference type="PANTHER" id="PTHR32439:SF9">
    <property type="entry name" value="BLR3264 PROTEIN"/>
    <property type="match status" value="1"/>
</dbReference>
<dbReference type="GO" id="GO:0016491">
    <property type="term" value="F:oxidoreductase activity"/>
    <property type="evidence" value="ECO:0007669"/>
    <property type="project" value="UniProtKB-KW"/>
</dbReference>
<evidence type="ECO:0000313" key="10">
    <source>
        <dbReference type="Proteomes" id="UP000636960"/>
    </source>
</evidence>
<evidence type="ECO:0000313" key="9">
    <source>
        <dbReference type="EMBL" id="GIE93220.1"/>
    </source>
</evidence>
<dbReference type="SUPFAM" id="SSF55124">
    <property type="entry name" value="Nitrite/Sulfite reductase N-terminal domain-like"/>
    <property type="match status" value="2"/>
</dbReference>
<dbReference type="InterPro" id="IPR045854">
    <property type="entry name" value="NO2/SO3_Rdtase_4Fe4S_sf"/>
</dbReference>
<dbReference type="InterPro" id="IPR051329">
    <property type="entry name" value="NIR_SIR_4Fe-4S"/>
</dbReference>
<feature type="compositionally biased region" description="Pro residues" evidence="7">
    <location>
        <begin position="244"/>
        <end position="253"/>
    </location>
</feature>
<dbReference type="Gene3D" id="3.90.480.10">
    <property type="entry name" value="Sulfite Reductase Hemoprotein,Domain 2"/>
    <property type="match status" value="1"/>
</dbReference>
<organism evidence="9 10">
    <name type="scientific">Paractinoplanes rishiriensis</name>
    <dbReference type="NCBI Taxonomy" id="1050105"/>
    <lineage>
        <taxon>Bacteria</taxon>
        <taxon>Bacillati</taxon>
        <taxon>Actinomycetota</taxon>
        <taxon>Actinomycetes</taxon>
        <taxon>Micromonosporales</taxon>
        <taxon>Micromonosporaceae</taxon>
        <taxon>Paractinoplanes</taxon>
    </lineage>
</organism>
<evidence type="ECO:0000256" key="5">
    <source>
        <dbReference type="ARBA" id="ARBA00023004"/>
    </source>
</evidence>
<evidence type="ECO:0000256" key="7">
    <source>
        <dbReference type="SAM" id="MobiDB-lite"/>
    </source>
</evidence>
<gene>
    <name evidence="9" type="primary">cobG</name>
    <name evidence="9" type="ORF">Ari01nite_06850</name>
</gene>
<feature type="domain" description="Nitrite/Sulfite reductase ferredoxin-like" evidence="8">
    <location>
        <begin position="28"/>
        <end position="84"/>
    </location>
</feature>
<evidence type="ECO:0000256" key="1">
    <source>
        <dbReference type="ARBA" id="ARBA00022485"/>
    </source>
</evidence>
<keyword evidence="10" id="KW-1185">Reference proteome</keyword>
<dbReference type="Proteomes" id="UP000636960">
    <property type="component" value="Unassembled WGS sequence"/>
</dbReference>
<evidence type="ECO:0000256" key="6">
    <source>
        <dbReference type="ARBA" id="ARBA00023014"/>
    </source>
</evidence>
<feature type="region of interest" description="Disordered" evidence="7">
    <location>
        <begin position="239"/>
        <end position="258"/>
    </location>
</feature>
<evidence type="ECO:0000259" key="8">
    <source>
        <dbReference type="Pfam" id="PF03460"/>
    </source>
</evidence>
<sequence>MPPPIRQSDIDACPGALRLHTAADGPLARIRLPGGRLSGSQLSALATIAAEWGDTHLELTSRANIQIRALDRADPAALASRLAESGLLPSPTHEVVRNIAAPPVAEPYLRTLVRVLDRALCADPALAALPGRFLFAIGAVPVAADLAAIPVRAAEPHSAGTPADPPGLPDTRVGPSPSFAILFAGADPGLRVTAAQVVPALLIAARAFLDLRADAPAWRLSELPDGPARVAAHTAERLGTPLAAGPPPEPAAPEPSIGLLAQPDGRQAAGAMVPLGRLTTAQTTVLARAGELVVTPWRGILLPDLSPKEAAGWLPALAEIGLPVEPGSRWSGVTACAGRPGCARSLADVRATATAATRFVDGRPVHWTGCARGCGSPATPHVRVEATPTGWSVTVLDGGGAPATPAGDPGGSGTDRLADLVAAARRR</sequence>
<proteinExistence type="predicted"/>
<dbReference type="Pfam" id="PF03460">
    <property type="entry name" value="NIR_SIR_ferr"/>
    <property type="match status" value="1"/>
</dbReference>
<protein>
    <submittedName>
        <fullName evidence="9">Precorrin-3B synthase</fullName>
    </submittedName>
</protein>
<dbReference type="GO" id="GO:0046872">
    <property type="term" value="F:metal ion binding"/>
    <property type="evidence" value="ECO:0007669"/>
    <property type="project" value="UniProtKB-KW"/>
</dbReference>
<dbReference type="PANTHER" id="PTHR32439">
    <property type="entry name" value="FERREDOXIN--NITRITE REDUCTASE, CHLOROPLASTIC"/>
    <property type="match status" value="1"/>
</dbReference>
<accession>A0A919JT59</accession>
<dbReference type="AlphaFoldDB" id="A0A919JT59"/>
<dbReference type="EMBL" id="BOMV01000006">
    <property type="protein sequence ID" value="GIE93220.1"/>
    <property type="molecule type" value="Genomic_DNA"/>
</dbReference>
<keyword evidence="4" id="KW-0560">Oxidoreductase</keyword>
<name>A0A919JT59_9ACTN</name>
<evidence type="ECO:0000256" key="3">
    <source>
        <dbReference type="ARBA" id="ARBA00022723"/>
    </source>
</evidence>
<keyword evidence="2" id="KW-0349">Heme</keyword>
<evidence type="ECO:0000256" key="2">
    <source>
        <dbReference type="ARBA" id="ARBA00022617"/>
    </source>
</evidence>
<dbReference type="RefSeq" id="WP_239162442.1">
    <property type="nucleotide sequence ID" value="NZ_BOMV01000006.1"/>
</dbReference>